<accession>A0AAP0G0F3</accession>
<evidence type="ECO:0000256" key="4">
    <source>
        <dbReference type="ARBA" id="ARBA00022840"/>
    </source>
</evidence>
<keyword evidence="3 6" id="KW-0547">Nucleotide-binding</keyword>
<dbReference type="InterPro" id="IPR038239">
    <property type="entry name" value="Clp1_N_sf"/>
</dbReference>
<comment type="subcellular location">
    <subcellularLocation>
        <location evidence="1 6">Nucleus</location>
    </subcellularLocation>
</comment>
<dbReference type="Gene3D" id="2.40.30.330">
    <property type="entry name" value="Pre-mRNA cleavage complex subunit Clp1, C-terminal domain"/>
    <property type="match status" value="1"/>
</dbReference>
<comment type="similarity">
    <text evidence="6">Belongs to the Clp1 family. Clp1 subfamily.</text>
</comment>
<keyword evidence="11" id="KW-1185">Reference proteome</keyword>
<evidence type="ECO:0000313" key="10">
    <source>
        <dbReference type="EMBL" id="KAK8930684.1"/>
    </source>
</evidence>
<evidence type="ECO:0000313" key="11">
    <source>
        <dbReference type="Proteomes" id="UP001418222"/>
    </source>
</evidence>
<dbReference type="Pfam" id="PF16573">
    <property type="entry name" value="CLP1_N"/>
    <property type="match status" value="1"/>
</dbReference>
<dbReference type="InterPro" id="IPR027417">
    <property type="entry name" value="P-loop_NTPase"/>
</dbReference>
<dbReference type="GO" id="GO:0006388">
    <property type="term" value="P:tRNA splicing, via endonucleolytic cleavage and ligation"/>
    <property type="evidence" value="ECO:0007669"/>
    <property type="project" value="TreeGrafter"/>
</dbReference>
<feature type="binding site" evidence="6">
    <location>
        <begin position="134"/>
        <end position="139"/>
    </location>
    <ligand>
        <name>ATP</name>
        <dbReference type="ChEBI" id="CHEBI:30616"/>
    </ligand>
</feature>
<dbReference type="PANTHER" id="PTHR12755">
    <property type="entry name" value="CLEAVAGE/POLYADENYLATION FACTOR IA SUBUNIT CLP1P"/>
    <property type="match status" value="1"/>
</dbReference>
<dbReference type="Pfam" id="PF16575">
    <property type="entry name" value="CLP1_P"/>
    <property type="match status" value="1"/>
</dbReference>
<sequence>MSIDGAAASASTRQFLLEKESELRVEVGSEAPLRVRLAAGSAEVFGAELPPEKWMTVPPLQNVAIFTWRGATIVLDGTSEVEYVADETPMVSYVNVHAILDARRVSANSNSSQFWPTNYFIFQGPRTIVVGPADSGKTSLCRLLLNWACRRSWKPTFVDLDIGQGSISIPGCIAASSVETPMDSFGGIPTEMPVVYFYGHTSASANAELYKVLMKELAQTLERRFSCFSEYEAAGMVINTMGWVDGLGYELLLQAINLFNANVVLVLGQEKLFSMLRDVLKSKPHIDIVKLHKSGGVVHRDQNVHQNCRSYRIREYYHGIKNNLSPYSFSMNFGEINVYRIGDGPQAPPSALPIGAEPASDPTRVVVVNIMPDLIHAILAISFAKEPDQIMSSNIAGFLFVSEIDFDSKRITFLSPCPGELPSKLLISGSLKWSENPKF</sequence>
<comment type="caution">
    <text evidence="6">Lacks conserved residue(s) required for the propagation of feature annotation.</text>
</comment>
<evidence type="ECO:0000256" key="5">
    <source>
        <dbReference type="ARBA" id="ARBA00023242"/>
    </source>
</evidence>
<feature type="domain" description="Clp1 C-terminal" evidence="7">
    <location>
        <begin position="324"/>
        <end position="435"/>
    </location>
</feature>
<evidence type="ECO:0000259" key="9">
    <source>
        <dbReference type="Pfam" id="PF16575"/>
    </source>
</evidence>
<feature type="domain" description="Clp1 N-terminal" evidence="8">
    <location>
        <begin position="17"/>
        <end position="107"/>
    </location>
</feature>
<dbReference type="InterPro" id="IPR045116">
    <property type="entry name" value="Clp1/Grc3"/>
</dbReference>
<dbReference type="EMBL" id="JBBWWQ010000014">
    <property type="protein sequence ID" value="KAK8930684.1"/>
    <property type="molecule type" value="Genomic_DNA"/>
</dbReference>
<dbReference type="GO" id="GO:0051731">
    <property type="term" value="F:polynucleotide 5'-hydroxyl-kinase activity"/>
    <property type="evidence" value="ECO:0007669"/>
    <property type="project" value="InterPro"/>
</dbReference>
<keyword evidence="2 6" id="KW-0507">mRNA processing</keyword>
<name>A0AAP0G0F3_9ASPA</name>
<feature type="domain" description="Clp1 P-loop" evidence="9">
    <location>
        <begin position="131"/>
        <end position="319"/>
    </location>
</feature>
<comment type="function">
    <text evidence="6">Required for endonucleolytic cleavage during polyadenylation-dependent pre-mRNA 3'-end formation.</text>
</comment>
<feature type="binding site" evidence="6">
    <location>
        <position position="22"/>
    </location>
    <ligand>
        <name>ATP</name>
        <dbReference type="ChEBI" id="CHEBI:30616"/>
    </ligand>
</feature>
<dbReference type="InterPro" id="IPR038238">
    <property type="entry name" value="Clp1_C_sf"/>
</dbReference>
<evidence type="ECO:0000256" key="6">
    <source>
        <dbReference type="HAMAP-Rule" id="MF_03035"/>
    </source>
</evidence>
<dbReference type="GO" id="GO:0031124">
    <property type="term" value="P:mRNA 3'-end processing"/>
    <property type="evidence" value="ECO:0007669"/>
    <property type="project" value="UniProtKB-UniRule"/>
</dbReference>
<dbReference type="AlphaFoldDB" id="A0AAP0G0F3"/>
<evidence type="ECO:0000256" key="2">
    <source>
        <dbReference type="ARBA" id="ARBA00022664"/>
    </source>
</evidence>
<proteinExistence type="inferred from homology"/>
<dbReference type="InterPro" id="IPR010655">
    <property type="entry name" value="Clp1_C"/>
</dbReference>
<dbReference type="HAMAP" id="MF_03035">
    <property type="entry name" value="Clp1"/>
    <property type="match status" value="1"/>
</dbReference>
<dbReference type="SUPFAM" id="SSF52540">
    <property type="entry name" value="P-loop containing nucleoside triphosphate hydrolases"/>
    <property type="match status" value="2"/>
</dbReference>
<gene>
    <name evidence="10" type="ORF">KSP39_PZI016240</name>
</gene>
<evidence type="ECO:0000259" key="7">
    <source>
        <dbReference type="Pfam" id="PF06807"/>
    </source>
</evidence>
<protein>
    <recommendedName>
        <fullName evidence="6">Protein CLP1 homolog</fullName>
    </recommendedName>
</protein>
<reference evidence="10 11" key="1">
    <citation type="journal article" date="2022" name="Nat. Plants">
        <title>Genomes of leafy and leafless Platanthera orchids illuminate the evolution of mycoheterotrophy.</title>
        <authorList>
            <person name="Li M.H."/>
            <person name="Liu K.W."/>
            <person name="Li Z."/>
            <person name="Lu H.C."/>
            <person name="Ye Q.L."/>
            <person name="Zhang D."/>
            <person name="Wang J.Y."/>
            <person name="Li Y.F."/>
            <person name="Zhong Z.M."/>
            <person name="Liu X."/>
            <person name="Yu X."/>
            <person name="Liu D.K."/>
            <person name="Tu X.D."/>
            <person name="Liu B."/>
            <person name="Hao Y."/>
            <person name="Liao X.Y."/>
            <person name="Jiang Y.T."/>
            <person name="Sun W.H."/>
            <person name="Chen J."/>
            <person name="Chen Y.Q."/>
            <person name="Ai Y."/>
            <person name="Zhai J.W."/>
            <person name="Wu S.S."/>
            <person name="Zhou Z."/>
            <person name="Hsiao Y.Y."/>
            <person name="Wu W.L."/>
            <person name="Chen Y.Y."/>
            <person name="Lin Y.F."/>
            <person name="Hsu J.L."/>
            <person name="Li C.Y."/>
            <person name="Wang Z.W."/>
            <person name="Zhao X."/>
            <person name="Zhong W.Y."/>
            <person name="Ma X.K."/>
            <person name="Ma L."/>
            <person name="Huang J."/>
            <person name="Chen G.Z."/>
            <person name="Huang M.Z."/>
            <person name="Huang L."/>
            <person name="Peng D.H."/>
            <person name="Luo Y.B."/>
            <person name="Zou S.Q."/>
            <person name="Chen S.P."/>
            <person name="Lan S."/>
            <person name="Tsai W.C."/>
            <person name="Van de Peer Y."/>
            <person name="Liu Z.J."/>
        </authorList>
    </citation>
    <scope>NUCLEOTIDE SEQUENCE [LARGE SCALE GENOMIC DNA]</scope>
    <source>
        <strain evidence="10">Lor287</strain>
    </source>
</reference>
<evidence type="ECO:0000256" key="3">
    <source>
        <dbReference type="ARBA" id="ARBA00022741"/>
    </source>
</evidence>
<dbReference type="Gene3D" id="2.60.120.1030">
    <property type="entry name" value="Clp1, DNA binding domain"/>
    <property type="match status" value="1"/>
</dbReference>
<evidence type="ECO:0000259" key="8">
    <source>
        <dbReference type="Pfam" id="PF16573"/>
    </source>
</evidence>
<dbReference type="FunFam" id="2.40.30.330:FF:000002">
    <property type="entry name" value="Protein CLP1 homolog"/>
    <property type="match status" value="1"/>
</dbReference>
<dbReference type="PANTHER" id="PTHR12755:SF6">
    <property type="entry name" value="POLYRIBONUCLEOTIDE 5'-HYDROXYL-KINASE CLP1"/>
    <property type="match status" value="1"/>
</dbReference>
<dbReference type="InterPro" id="IPR028606">
    <property type="entry name" value="Clp1"/>
</dbReference>
<organism evidence="10 11">
    <name type="scientific">Platanthera zijinensis</name>
    <dbReference type="NCBI Taxonomy" id="2320716"/>
    <lineage>
        <taxon>Eukaryota</taxon>
        <taxon>Viridiplantae</taxon>
        <taxon>Streptophyta</taxon>
        <taxon>Embryophyta</taxon>
        <taxon>Tracheophyta</taxon>
        <taxon>Spermatophyta</taxon>
        <taxon>Magnoliopsida</taxon>
        <taxon>Liliopsida</taxon>
        <taxon>Asparagales</taxon>
        <taxon>Orchidaceae</taxon>
        <taxon>Orchidoideae</taxon>
        <taxon>Orchideae</taxon>
        <taxon>Orchidinae</taxon>
        <taxon>Platanthera</taxon>
    </lineage>
</organism>
<dbReference type="Gene3D" id="3.40.50.300">
    <property type="entry name" value="P-loop containing nucleotide triphosphate hydrolases"/>
    <property type="match status" value="1"/>
</dbReference>
<dbReference type="GO" id="GO:0005524">
    <property type="term" value="F:ATP binding"/>
    <property type="evidence" value="ECO:0007669"/>
    <property type="project" value="UniProtKB-UniRule"/>
</dbReference>
<dbReference type="Pfam" id="PF06807">
    <property type="entry name" value="Clp1"/>
    <property type="match status" value="1"/>
</dbReference>
<comment type="caution">
    <text evidence="10">The sequence shown here is derived from an EMBL/GenBank/DDBJ whole genome shotgun (WGS) entry which is preliminary data.</text>
</comment>
<dbReference type="FunFam" id="2.60.120.1030:FF:000001">
    <property type="entry name" value="Protein CLP1 homolog 5"/>
    <property type="match status" value="1"/>
</dbReference>
<dbReference type="Proteomes" id="UP001418222">
    <property type="component" value="Unassembled WGS sequence"/>
</dbReference>
<evidence type="ECO:0000256" key="1">
    <source>
        <dbReference type="ARBA" id="ARBA00004123"/>
    </source>
</evidence>
<keyword evidence="4 6" id="KW-0067">ATP-binding</keyword>
<dbReference type="InterPro" id="IPR032324">
    <property type="entry name" value="Clp1_N"/>
</dbReference>
<dbReference type="InterPro" id="IPR032319">
    <property type="entry name" value="CLP1_P"/>
</dbReference>
<keyword evidence="5 6" id="KW-0539">Nucleus</keyword>
<dbReference type="GO" id="GO:0005849">
    <property type="term" value="C:mRNA cleavage factor complex"/>
    <property type="evidence" value="ECO:0007669"/>
    <property type="project" value="InterPro"/>
</dbReference>